<feature type="transmembrane region" description="Helical" evidence="2">
    <location>
        <begin position="321"/>
        <end position="344"/>
    </location>
</feature>
<feature type="region of interest" description="Disordered" evidence="1">
    <location>
        <begin position="172"/>
        <end position="229"/>
    </location>
</feature>
<keyword evidence="2" id="KW-0812">Transmembrane</keyword>
<name>A0ABQ0L0T1_MYCCL</name>
<keyword evidence="2" id="KW-1133">Transmembrane helix</keyword>
<evidence type="ECO:0000313" key="4">
    <source>
        <dbReference type="Proteomes" id="UP000815677"/>
    </source>
</evidence>
<dbReference type="Proteomes" id="UP000815677">
    <property type="component" value="Unassembled WGS sequence"/>
</dbReference>
<dbReference type="EMBL" id="DF840172">
    <property type="protein sequence ID" value="GAT44764.1"/>
    <property type="molecule type" value="Genomic_DNA"/>
</dbReference>
<organism evidence="3 4">
    <name type="scientific">Mycena chlorophos</name>
    <name type="common">Agaric fungus</name>
    <name type="synonym">Agaricus chlorophos</name>
    <dbReference type="NCBI Taxonomy" id="658473"/>
    <lineage>
        <taxon>Eukaryota</taxon>
        <taxon>Fungi</taxon>
        <taxon>Dikarya</taxon>
        <taxon>Basidiomycota</taxon>
        <taxon>Agaricomycotina</taxon>
        <taxon>Agaricomycetes</taxon>
        <taxon>Agaricomycetidae</taxon>
        <taxon>Agaricales</taxon>
        <taxon>Marasmiineae</taxon>
        <taxon>Mycenaceae</taxon>
        <taxon>Mycena</taxon>
    </lineage>
</organism>
<evidence type="ECO:0000256" key="1">
    <source>
        <dbReference type="SAM" id="MobiDB-lite"/>
    </source>
</evidence>
<accession>A0ABQ0L0T1</accession>
<keyword evidence="4" id="KW-1185">Reference proteome</keyword>
<evidence type="ECO:0000256" key="2">
    <source>
        <dbReference type="SAM" id="Phobius"/>
    </source>
</evidence>
<feature type="region of interest" description="Disordered" evidence="1">
    <location>
        <begin position="25"/>
        <end position="47"/>
    </location>
</feature>
<sequence length="521" mass="56821">MALGAWRFQHPQTLILTMPFHLPHRRRTAEGATPSKDSGRRIDKATIGPPILLSLPRRLEIYAGDGPAGPSRVNRSGSWGTTSSRSASPRSPFPIRDPEAPYPIIRSYSLPTPSPSPISDGPEAAVSAPPAARANSHSPLHLETFRRPLSPIQEQSYISPVSPVADSEISTLELSSRAPGPPKVERISGKQEPPTIPPLSFGPYFPGPHPSQDGVGPPRRPPKAHTAPVRSSIVSAAAGSDSGSLHAESFVTAKSVHFEDEFPDIPDDAEAGRAAINPASTSTNNVVGSPHPGQPLDRTGTFGSSTSTAVGSSLRRRRQRLAFATPAFCMFCLGFLLPPCWWIGGWYFTFFTEAPASRTMWEHYVVRTRWWALLTCGFGVTRTARDASTSADADAPDDRNPGHAARRPKTLLLPRWVRNPSQTPALDGIAYYYPFVSRPSPKYITTGPPPRGFGFLHAYFDDMTRSRLRAVKLARETPRRIIDPWIGRCRRALCYWALVLVLVALGMMGWSFAVGAGKTKF</sequence>
<keyword evidence="2" id="KW-0472">Membrane</keyword>
<reference evidence="3" key="1">
    <citation type="submission" date="2014-09" db="EMBL/GenBank/DDBJ databases">
        <title>Genome sequence of the luminous mushroom Mycena chlorophos for searching fungal bioluminescence genes.</title>
        <authorList>
            <person name="Tanaka Y."/>
            <person name="Kasuga D."/>
            <person name="Oba Y."/>
            <person name="Hase S."/>
            <person name="Sato K."/>
            <person name="Oba Y."/>
            <person name="Sakakibara Y."/>
        </authorList>
    </citation>
    <scope>NUCLEOTIDE SEQUENCE</scope>
</reference>
<evidence type="ECO:0000313" key="3">
    <source>
        <dbReference type="EMBL" id="GAT44764.1"/>
    </source>
</evidence>
<proteinExistence type="predicted"/>
<gene>
    <name evidence="3" type="ORF">MCHLO_02375</name>
</gene>
<feature type="compositionally biased region" description="Low complexity" evidence="1">
    <location>
        <begin position="75"/>
        <end position="94"/>
    </location>
</feature>
<feature type="transmembrane region" description="Helical" evidence="2">
    <location>
        <begin position="493"/>
        <end position="513"/>
    </location>
</feature>
<protein>
    <submittedName>
        <fullName evidence="3">Uncharacterized protein</fullName>
    </submittedName>
</protein>
<feature type="compositionally biased region" description="Low complexity" evidence="1">
    <location>
        <begin position="122"/>
        <end position="134"/>
    </location>
</feature>
<feature type="region of interest" description="Disordered" evidence="1">
    <location>
        <begin position="64"/>
        <end position="139"/>
    </location>
</feature>